<sequence>MTRHVPIWLAAGPARMASSGFPRLTEDLDADVAVIGGGISGLTTALLCKQDGARVVVLERGAVAGGASGFTTAKASALQQTKLAQIRSLHGDEATAAYARVSLEAIAWMERTVQERAIDCAWERLPDVTYAASEDEVDAVRRTADAARAAGLEVELLDADVPVPLPFAVRAAVRLGGQAQFHPVRYLHALAALIPGEDCHVFEQSAVVRVHEGSPCTATTDDGHTVTAGAVVVCTNYPLLDRGLFFARTEAVRSYLVAARLNDGGALPGSMAISAGEPTRSIRPYVDEHGERWVLVGGEGHTTGADEASTARYEALECFAREHFDVAEISYRWSTQDGAPLDKLPYAGPYHPRARGLYVNAGHQKWGMTNGTVGAHVVADLIAGRDTPYAKLLDPNRVTVRAAPQLARAQLRVGTHLLGDRLAPAEASSSDDVPVGEARVVRAGLGKVGVHRDDAGRLHAVSLRCTHLGCLTHWNDAERSWDCPCHGSRFDPDGNVLAGPAVAPLQRRDPPR</sequence>
<protein>
    <submittedName>
        <fullName evidence="7">FAD dependent oxidoreductase</fullName>
    </submittedName>
</protein>
<evidence type="ECO:0000313" key="8">
    <source>
        <dbReference type="Proteomes" id="UP000008229"/>
    </source>
</evidence>
<dbReference type="Pfam" id="PF00355">
    <property type="entry name" value="Rieske"/>
    <property type="match status" value="1"/>
</dbReference>
<dbReference type="GO" id="GO:0051537">
    <property type="term" value="F:2 iron, 2 sulfur cluster binding"/>
    <property type="evidence" value="ECO:0007669"/>
    <property type="project" value="UniProtKB-KW"/>
</dbReference>
<dbReference type="GO" id="GO:0005737">
    <property type="term" value="C:cytoplasm"/>
    <property type="evidence" value="ECO:0007669"/>
    <property type="project" value="TreeGrafter"/>
</dbReference>
<dbReference type="HOGENOM" id="CLU_007884_15_1_11"/>
<keyword evidence="3" id="KW-0408">Iron</keyword>
<dbReference type="PROSITE" id="PS51296">
    <property type="entry name" value="RIESKE"/>
    <property type="match status" value="1"/>
</dbReference>
<evidence type="ECO:0000256" key="1">
    <source>
        <dbReference type="ARBA" id="ARBA00022714"/>
    </source>
</evidence>
<dbReference type="SUPFAM" id="SSF50022">
    <property type="entry name" value="ISP domain"/>
    <property type="match status" value="1"/>
</dbReference>
<evidence type="ECO:0000313" key="7">
    <source>
        <dbReference type="EMBL" id="ADB50502.1"/>
    </source>
</evidence>
<reference evidence="8" key="2">
    <citation type="submission" date="2010-01" db="EMBL/GenBank/DDBJ databases">
        <title>The complete genome of Conexibacter woesei DSM 14684.</title>
        <authorList>
            <consortium name="US DOE Joint Genome Institute (JGI-PGF)"/>
            <person name="Lucas S."/>
            <person name="Copeland A."/>
            <person name="Lapidus A."/>
            <person name="Glavina del Rio T."/>
            <person name="Dalin E."/>
            <person name="Tice H."/>
            <person name="Bruce D."/>
            <person name="Goodwin L."/>
            <person name="Pitluck S."/>
            <person name="Kyrpides N."/>
            <person name="Mavromatis K."/>
            <person name="Ivanova N."/>
            <person name="Mikhailova N."/>
            <person name="Chertkov O."/>
            <person name="Brettin T."/>
            <person name="Detter J.C."/>
            <person name="Han C."/>
            <person name="Larimer F."/>
            <person name="Land M."/>
            <person name="Hauser L."/>
            <person name="Markowitz V."/>
            <person name="Cheng J.-F."/>
            <person name="Hugenholtz P."/>
            <person name="Woyke T."/>
            <person name="Wu D."/>
            <person name="Pukall R."/>
            <person name="Steenblock K."/>
            <person name="Schneider S."/>
            <person name="Klenk H.-P."/>
            <person name="Eisen J.A."/>
        </authorList>
    </citation>
    <scope>NUCLEOTIDE SEQUENCE [LARGE SCALE GENOMIC DNA]</scope>
    <source>
        <strain evidence="8">DSM 14684 / CIP 108061 / JCM 11494 / NBRC 100937 / ID131577</strain>
    </source>
</reference>
<organism evidence="7 8">
    <name type="scientific">Conexibacter woesei (strain DSM 14684 / CCUG 47730 / CIP 108061 / JCM 11494 / NBRC 100937 / ID131577)</name>
    <dbReference type="NCBI Taxonomy" id="469383"/>
    <lineage>
        <taxon>Bacteria</taxon>
        <taxon>Bacillati</taxon>
        <taxon>Actinomycetota</taxon>
        <taxon>Thermoleophilia</taxon>
        <taxon>Solirubrobacterales</taxon>
        <taxon>Conexibacteraceae</taxon>
        <taxon>Conexibacter</taxon>
    </lineage>
</organism>
<name>D3F4D0_CONWI</name>
<keyword evidence="2" id="KW-0479">Metal-binding</keyword>
<keyword evidence="1" id="KW-0001">2Fe-2S</keyword>
<dbReference type="InterPro" id="IPR036922">
    <property type="entry name" value="Rieske_2Fe-2S_sf"/>
</dbReference>
<dbReference type="InterPro" id="IPR036188">
    <property type="entry name" value="FAD/NAD-bd_sf"/>
</dbReference>
<dbReference type="GO" id="GO:0016020">
    <property type="term" value="C:membrane"/>
    <property type="evidence" value="ECO:0007669"/>
    <property type="project" value="InterPro"/>
</dbReference>
<evidence type="ECO:0000256" key="2">
    <source>
        <dbReference type="ARBA" id="ARBA00022723"/>
    </source>
</evidence>
<evidence type="ECO:0000259" key="6">
    <source>
        <dbReference type="PROSITE" id="PS51296"/>
    </source>
</evidence>
<keyword evidence="8" id="KW-1185">Reference proteome</keyword>
<evidence type="ECO:0000256" key="5">
    <source>
        <dbReference type="ARBA" id="ARBA00023157"/>
    </source>
</evidence>
<evidence type="ECO:0000256" key="3">
    <source>
        <dbReference type="ARBA" id="ARBA00023004"/>
    </source>
</evidence>
<keyword evidence="5" id="KW-1015">Disulfide bond</keyword>
<dbReference type="STRING" id="469383.Cwoe_2076"/>
<dbReference type="GO" id="GO:0046872">
    <property type="term" value="F:metal ion binding"/>
    <property type="evidence" value="ECO:0007669"/>
    <property type="project" value="UniProtKB-KW"/>
</dbReference>
<accession>D3F4D0</accession>
<dbReference type="PANTHER" id="PTHR13847:SF274">
    <property type="entry name" value="RIESKE 2FE-2S IRON-SULFUR PROTEIN YHFW-RELATED"/>
    <property type="match status" value="1"/>
</dbReference>
<dbReference type="Proteomes" id="UP000008229">
    <property type="component" value="Chromosome"/>
</dbReference>
<dbReference type="PANTHER" id="PTHR13847">
    <property type="entry name" value="SARCOSINE DEHYDROGENASE-RELATED"/>
    <property type="match status" value="1"/>
</dbReference>
<keyword evidence="4" id="KW-0411">Iron-sulfur</keyword>
<dbReference type="Pfam" id="PF01266">
    <property type="entry name" value="DAO"/>
    <property type="match status" value="1"/>
</dbReference>
<gene>
    <name evidence="7" type="ordered locus">Cwoe_2076</name>
</gene>
<reference evidence="7 8" key="1">
    <citation type="journal article" date="2010" name="Stand. Genomic Sci.">
        <title>Complete genome sequence of Conexibacter woesei type strain (ID131577).</title>
        <authorList>
            <person name="Pukall R."/>
            <person name="Lapidus A."/>
            <person name="Glavina Del Rio T."/>
            <person name="Copeland A."/>
            <person name="Tice H."/>
            <person name="Cheng J.-F."/>
            <person name="Lucas S."/>
            <person name="Chen F."/>
            <person name="Nolan M."/>
            <person name="Bruce D."/>
            <person name="Goodwin L."/>
            <person name="Pitluck S."/>
            <person name="Mavromatis K."/>
            <person name="Ivanova N."/>
            <person name="Ovchinnikova G."/>
            <person name="Pati A."/>
            <person name="Chen A."/>
            <person name="Palaniappan K."/>
            <person name="Land M."/>
            <person name="Hauser L."/>
            <person name="Chang Y.-J."/>
            <person name="Jeffries C.D."/>
            <person name="Chain P."/>
            <person name="Meincke L."/>
            <person name="Sims D."/>
            <person name="Brettin T."/>
            <person name="Detter J.C."/>
            <person name="Rohde M."/>
            <person name="Goeker M."/>
            <person name="Bristow J."/>
            <person name="Eisen J.A."/>
            <person name="Markowitz V."/>
            <person name="Kyrpides N.C."/>
            <person name="Klenk H.-P."/>
            <person name="Hugenholtz P."/>
        </authorList>
    </citation>
    <scope>NUCLEOTIDE SEQUENCE [LARGE SCALE GENOMIC DNA]</scope>
    <source>
        <strain evidence="8">DSM 14684 / CIP 108061 / JCM 11494 / NBRC 100937 / ID131577</strain>
    </source>
</reference>
<dbReference type="PRINTS" id="PR00162">
    <property type="entry name" value="RIESKE"/>
</dbReference>
<dbReference type="eggNOG" id="COG0723">
    <property type="taxonomic scope" value="Bacteria"/>
</dbReference>
<dbReference type="RefSeq" id="WP_012933553.1">
    <property type="nucleotide sequence ID" value="NC_013739.1"/>
</dbReference>
<dbReference type="Gene3D" id="2.102.10.10">
    <property type="entry name" value="Rieske [2Fe-2S] iron-sulphur domain"/>
    <property type="match status" value="1"/>
</dbReference>
<dbReference type="AlphaFoldDB" id="D3F4D0"/>
<feature type="domain" description="Rieske" evidence="6">
    <location>
        <begin position="425"/>
        <end position="507"/>
    </location>
</feature>
<dbReference type="KEGG" id="cwo:Cwoe_2076"/>
<dbReference type="eggNOG" id="COG0665">
    <property type="taxonomic scope" value="Bacteria"/>
</dbReference>
<dbReference type="EMBL" id="CP001854">
    <property type="protein sequence ID" value="ADB50502.1"/>
    <property type="molecule type" value="Genomic_DNA"/>
</dbReference>
<dbReference type="OrthoDB" id="9767869at2"/>
<dbReference type="Gene3D" id="3.50.50.60">
    <property type="entry name" value="FAD/NAD(P)-binding domain"/>
    <property type="match status" value="1"/>
</dbReference>
<dbReference type="SUPFAM" id="SSF51905">
    <property type="entry name" value="FAD/NAD(P)-binding domain"/>
    <property type="match status" value="1"/>
</dbReference>
<dbReference type="InterPro" id="IPR017941">
    <property type="entry name" value="Rieske_2Fe-2S"/>
</dbReference>
<evidence type="ECO:0000256" key="4">
    <source>
        <dbReference type="ARBA" id="ARBA00023014"/>
    </source>
</evidence>
<proteinExistence type="predicted"/>
<dbReference type="InterPro" id="IPR006076">
    <property type="entry name" value="FAD-dep_OxRdtase"/>
</dbReference>
<dbReference type="GO" id="GO:0016705">
    <property type="term" value="F:oxidoreductase activity, acting on paired donors, with incorporation or reduction of molecular oxygen"/>
    <property type="evidence" value="ECO:0007669"/>
    <property type="project" value="UniProtKB-ARBA"/>
</dbReference>
<dbReference type="InterPro" id="IPR005805">
    <property type="entry name" value="Rieske_Fe-S_prot_C"/>
</dbReference>
<dbReference type="Gene3D" id="3.30.9.10">
    <property type="entry name" value="D-Amino Acid Oxidase, subunit A, domain 2"/>
    <property type="match status" value="1"/>
</dbReference>
<dbReference type="GO" id="GO:0004497">
    <property type="term" value="F:monooxygenase activity"/>
    <property type="evidence" value="ECO:0007669"/>
    <property type="project" value="UniProtKB-ARBA"/>
</dbReference>